<reference evidence="1" key="1">
    <citation type="submission" date="2023-03" db="EMBL/GenBank/DDBJ databases">
        <title>Massive genome expansion in bonnet fungi (Mycena s.s.) driven by repeated elements and novel gene families across ecological guilds.</title>
        <authorList>
            <consortium name="Lawrence Berkeley National Laboratory"/>
            <person name="Harder C.B."/>
            <person name="Miyauchi S."/>
            <person name="Viragh M."/>
            <person name="Kuo A."/>
            <person name="Thoen E."/>
            <person name="Andreopoulos B."/>
            <person name="Lu D."/>
            <person name="Skrede I."/>
            <person name="Drula E."/>
            <person name="Henrissat B."/>
            <person name="Morin E."/>
            <person name="Kohler A."/>
            <person name="Barry K."/>
            <person name="LaButti K."/>
            <person name="Morin E."/>
            <person name="Salamov A."/>
            <person name="Lipzen A."/>
            <person name="Mereny Z."/>
            <person name="Hegedus B."/>
            <person name="Baldrian P."/>
            <person name="Stursova M."/>
            <person name="Weitz H."/>
            <person name="Taylor A."/>
            <person name="Grigoriev I.V."/>
            <person name="Nagy L.G."/>
            <person name="Martin F."/>
            <person name="Kauserud H."/>
        </authorList>
    </citation>
    <scope>NUCLEOTIDE SEQUENCE</scope>
    <source>
        <strain evidence="1">CBHHK067</strain>
    </source>
</reference>
<evidence type="ECO:0000313" key="1">
    <source>
        <dbReference type="EMBL" id="KAJ7624153.1"/>
    </source>
</evidence>
<keyword evidence="2" id="KW-1185">Reference proteome</keyword>
<gene>
    <name evidence="1" type="ORF">B0H17DRAFT_1218962</name>
</gene>
<dbReference type="EMBL" id="JARKIE010000620">
    <property type="protein sequence ID" value="KAJ7624153.1"/>
    <property type="molecule type" value="Genomic_DNA"/>
</dbReference>
<protein>
    <submittedName>
        <fullName evidence="1">Uncharacterized protein</fullName>
    </submittedName>
</protein>
<dbReference type="AlphaFoldDB" id="A0AAD7FKE7"/>
<proteinExistence type="predicted"/>
<evidence type="ECO:0000313" key="2">
    <source>
        <dbReference type="Proteomes" id="UP001221757"/>
    </source>
</evidence>
<accession>A0AAD7FKE7</accession>
<sequence>MLLAKNGHALLLSGEPWSLNHHPAQWAAIETTTLTVFHKPGGTTSGLVLKALASAIDVYPPLNRGHPSSFRAPQKLTLHVEPRVPTVAKFRALADLWFLSPLTDFLREKGAHRPANAAVLTALGAEDSVALAWPIVVDWGHKESSAGGVVYAHILEDISERRHDASPLDELSALF</sequence>
<comment type="caution">
    <text evidence="1">The sequence shown here is derived from an EMBL/GenBank/DDBJ whole genome shotgun (WGS) entry which is preliminary data.</text>
</comment>
<name>A0AAD7FKE7_MYCRO</name>
<organism evidence="1 2">
    <name type="scientific">Mycena rosella</name>
    <name type="common">Pink bonnet</name>
    <name type="synonym">Agaricus rosellus</name>
    <dbReference type="NCBI Taxonomy" id="1033263"/>
    <lineage>
        <taxon>Eukaryota</taxon>
        <taxon>Fungi</taxon>
        <taxon>Dikarya</taxon>
        <taxon>Basidiomycota</taxon>
        <taxon>Agaricomycotina</taxon>
        <taxon>Agaricomycetes</taxon>
        <taxon>Agaricomycetidae</taxon>
        <taxon>Agaricales</taxon>
        <taxon>Marasmiineae</taxon>
        <taxon>Mycenaceae</taxon>
        <taxon>Mycena</taxon>
    </lineage>
</organism>
<dbReference type="Proteomes" id="UP001221757">
    <property type="component" value="Unassembled WGS sequence"/>
</dbReference>